<sequence>MESSEPAEIRTIRENYEKALQCLNSGLQYDEVGNKDQALLLYKLGRRHLLRGLEVNTHGERCVGRYWDFARQTQLRMNETLSTITDRLGVLESTANSGQRLYPTVPVLQDPQPIVITRTPLSASGGASAHPASPTAGFTVPAELPPAYTPQPTEGQLSLSHGGNGPFQAAPNRTPHRQAFAPVNLREAGMETLFLPSGVQMFFVSAEGQVSAPSYPGYLRIIIYNSQNSGTGYAPAYLQVCDWIYPLYPDSPVFLSNKGVFTFPNTTAAVPGSYVGVVLSSELPAVDRDLFQEQLAALAQLRVQVDEEQGGAAGTDINLSGKVPPSETSLTQTAGGEEKTVPVWSEKMSQNILAGTSWLSRGLVRGADVTGKAIQRGASKLQENITPEETPAEVSPKVTKGLNAAKQATGGAVKVSQFLVDGVAAVADRVGKELAPHVKKHGSKLIPESLKKSKDNCSNMDGAKLVAGSSLQGLSNLWSSLETAAKTIGKSITSETVTTVRHKYGDEAGQAADTAVHSAVNVGITAFNIDNLGVKGILKTTGKHTAKAMVNDGSGREETEKKEKPPNKGQGEKKQ</sequence>
<evidence type="ECO:0000256" key="9">
    <source>
        <dbReference type="ARBA" id="ARBA00022843"/>
    </source>
</evidence>
<evidence type="ECO:0000256" key="2">
    <source>
        <dbReference type="ARBA" id="ARBA00004496"/>
    </source>
</evidence>
<evidence type="ECO:0000256" key="8">
    <source>
        <dbReference type="ARBA" id="ARBA00022677"/>
    </source>
</evidence>
<evidence type="ECO:0000256" key="16">
    <source>
        <dbReference type="ARBA" id="ARBA00064034"/>
    </source>
</evidence>
<evidence type="ECO:0000256" key="13">
    <source>
        <dbReference type="ARBA" id="ARBA00023098"/>
    </source>
</evidence>
<evidence type="ECO:0000256" key="5">
    <source>
        <dbReference type="ARBA" id="ARBA00022490"/>
    </source>
</evidence>
<evidence type="ECO:0000256" key="4">
    <source>
        <dbReference type="ARBA" id="ARBA00022448"/>
    </source>
</evidence>
<keyword evidence="6" id="KW-1017">Isopeptide bond</keyword>
<gene>
    <name evidence="20" type="primary">LOC107697408</name>
</gene>
<dbReference type="GO" id="GO:0006869">
    <property type="term" value="P:lipid transport"/>
    <property type="evidence" value="ECO:0007669"/>
    <property type="project" value="UniProtKB-KW"/>
</dbReference>
<keyword evidence="7" id="KW-0597">Phosphoprotein</keyword>
<evidence type="ECO:0000256" key="15">
    <source>
        <dbReference type="ARBA" id="ARBA00054810"/>
    </source>
</evidence>
<evidence type="ECO:0000256" key="6">
    <source>
        <dbReference type="ARBA" id="ARBA00022499"/>
    </source>
</evidence>
<comment type="subunit">
    <text evidence="16">Interacts with ITCH and WWP1. Interacts (via MIT domain) with IST1; leading to the recruitment of SPART to midbodies. Interacts with MAP1LC3A and MAP1LC3C.</text>
</comment>
<dbReference type="GO" id="GO:0005886">
    <property type="term" value="C:plasma membrane"/>
    <property type="evidence" value="ECO:0007669"/>
    <property type="project" value="TreeGrafter"/>
</dbReference>
<dbReference type="GO" id="GO:0051301">
    <property type="term" value="P:cell division"/>
    <property type="evidence" value="ECO:0007669"/>
    <property type="project" value="TreeGrafter"/>
</dbReference>
<keyword evidence="4" id="KW-0813">Transport</keyword>
<keyword evidence="10" id="KW-0442">Lipid degradation</keyword>
<dbReference type="InterPro" id="IPR045036">
    <property type="entry name" value="Spartin-like"/>
</dbReference>
<organism evidence="20 21">
    <name type="scientific">Sinocyclocheilus anshuiensis</name>
    <dbReference type="NCBI Taxonomy" id="1608454"/>
    <lineage>
        <taxon>Eukaryota</taxon>
        <taxon>Metazoa</taxon>
        <taxon>Chordata</taxon>
        <taxon>Craniata</taxon>
        <taxon>Vertebrata</taxon>
        <taxon>Euteleostomi</taxon>
        <taxon>Actinopterygii</taxon>
        <taxon>Neopterygii</taxon>
        <taxon>Teleostei</taxon>
        <taxon>Ostariophysi</taxon>
        <taxon>Cypriniformes</taxon>
        <taxon>Cyprinidae</taxon>
        <taxon>Cyprininae</taxon>
        <taxon>Sinocyclocheilus</taxon>
    </lineage>
</organism>
<feature type="region of interest" description="Disordered" evidence="18">
    <location>
        <begin position="313"/>
        <end position="339"/>
    </location>
</feature>
<evidence type="ECO:0000256" key="10">
    <source>
        <dbReference type="ARBA" id="ARBA00022963"/>
    </source>
</evidence>
<dbReference type="Proteomes" id="UP000472260">
    <property type="component" value="Unassembled WGS sequence"/>
</dbReference>
<dbReference type="PANTHER" id="PTHR21068">
    <property type="entry name" value="SPARTIN"/>
    <property type="match status" value="1"/>
</dbReference>
<dbReference type="AlphaFoldDB" id="A0A671RVS1"/>
<comment type="subcellular location">
    <subcellularLocation>
        <location evidence="2">Cytoplasm</location>
    </subcellularLocation>
    <subcellularLocation>
        <location evidence="3">Lipid droplet</location>
    </subcellularLocation>
    <subcellularLocation>
        <location evidence="1">Midbody</location>
    </subcellularLocation>
</comment>
<evidence type="ECO:0000256" key="11">
    <source>
        <dbReference type="ARBA" id="ARBA00022990"/>
    </source>
</evidence>
<keyword evidence="9" id="KW-0832">Ubl conjugation</keyword>
<reference evidence="20" key="1">
    <citation type="submission" date="2025-08" db="UniProtKB">
        <authorList>
            <consortium name="Ensembl"/>
        </authorList>
    </citation>
    <scope>IDENTIFICATION</scope>
</reference>
<evidence type="ECO:0000313" key="21">
    <source>
        <dbReference type="Proteomes" id="UP000472260"/>
    </source>
</evidence>
<dbReference type="GO" id="GO:0030514">
    <property type="term" value="P:negative regulation of BMP signaling pathway"/>
    <property type="evidence" value="ECO:0007669"/>
    <property type="project" value="TreeGrafter"/>
</dbReference>
<dbReference type="InterPro" id="IPR009686">
    <property type="entry name" value="Senescence/spartin_C"/>
</dbReference>
<dbReference type="FunFam" id="1.20.58.80:FF:000009">
    <property type="entry name" value="spartin isoform X1"/>
    <property type="match status" value="1"/>
</dbReference>
<evidence type="ECO:0000313" key="20">
    <source>
        <dbReference type="Ensembl" id="ENSSANP00000087688.1"/>
    </source>
</evidence>
<evidence type="ECO:0000256" key="14">
    <source>
        <dbReference type="ARBA" id="ARBA00023121"/>
    </source>
</evidence>
<keyword evidence="13" id="KW-0443">Lipid metabolism</keyword>
<dbReference type="GO" id="GO:0030496">
    <property type="term" value="C:midbody"/>
    <property type="evidence" value="ECO:0007669"/>
    <property type="project" value="UniProtKB-SubCell"/>
</dbReference>
<name>A0A671RVS1_9TELE</name>
<dbReference type="PANTHER" id="PTHR21068:SF43">
    <property type="entry name" value="SPARTIN"/>
    <property type="match status" value="1"/>
</dbReference>
<evidence type="ECO:0000256" key="12">
    <source>
        <dbReference type="ARBA" id="ARBA00023055"/>
    </source>
</evidence>
<keyword evidence="21" id="KW-1185">Reference proteome</keyword>
<comment type="function">
    <text evidence="15">Lipophagy receptor that plays an important role in lipid droplet (LD) turnover in motor neurons. Localizes to LDs and interacts with components of the autophagy machinery, such as MAP1LC3A/C proteins to deliver LDs to autophagosomes for degradation via lipophagy. Lipid transfer protein required for lipid droplet degradation, including by lipophagy. Can bind and transfer all lipid species found in lipid droplets, from phospholipids to triglycerides and sterol esters but the direction of lipid transfer by spartin and its cargos are unknown. May be implicated in endosomal trafficking, or microtubule dynamics, or both. Participates in cytokinesis.</text>
</comment>
<dbReference type="SMART" id="SM00745">
    <property type="entry name" value="MIT"/>
    <property type="match status" value="1"/>
</dbReference>
<reference evidence="20" key="2">
    <citation type="submission" date="2025-09" db="UniProtKB">
        <authorList>
            <consortium name="Ensembl"/>
        </authorList>
    </citation>
    <scope>IDENTIFICATION</scope>
</reference>
<dbReference type="GO" id="GO:0016042">
    <property type="term" value="P:lipid catabolic process"/>
    <property type="evidence" value="ECO:0007669"/>
    <property type="project" value="UniProtKB-KW"/>
</dbReference>
<keyword evidence="8" id="KW-0551">Lipid droplet</keyword>
<evidence type="ECO:0000256" key="7">
    <source>
        <dbReference type="ARBA" id="ARBA00022553"/>
    </source>
</evidence>
<dbReference type="GO" id="GO:0005811">
    <property type="term" value="C:lipid droplet"/>
    <property type="evidence" value="ECO:0007669"/>
    <property type="project" value="UniProtKB-SubCell"/>
</dbReference>
<keyword evidence="12" id="KW-0445">Lipid transport</keyword>
<dbReference type="Gene3D" id="1.20.58.80">
    <property type="entry name" value="Phosphotransferase system, lactose/cellobiose-type IIA subunit"/>
    <property type="match status" value="1"/>
</dbReference>
<evidence type="ECO:0000259" key="19">
    <source>
        <dbReference type="SMART" id="SM00745"/>
    </source>
</evidence>
<evidence type="ECO:0000256" key="3">
    <source>
        <dbReference type="ARBA" id="ARBA00004502"/>
    </source>
</evidence>
<dbReference type="InterPro" id="IPR036181">
    <property type="entry name" value="MIT_dom_sf"/>
</dbReference>
<dbReference type="Ensembl" id="ENSSANT00000093182.1">
    <property type="protein sequence ID" value="ENSSANP00000087688.1"/>
    <property type="gene ID" value="ENSSANG00000043398.1"/>
</dbReference>
<dbReference type="GO" id="GO:0008289">
    <property type="term" value="F:lipid binding"/>
    <property type="evidence" value="ECO:0007669"/>
    <property type="project" value="UniProtKB-KW"/>
</dbReference>
<feature type="domain" description="MIT" evidence="19">
    <location>
        <begin position="12"/>
        <end position="90"/>
    </location>
</feature>
<keyword evidence="5" id="KW-0963">Cytoplasm</keyword>
<protein>
    <recommendedName>
        <fullName evidence="17">Spartin</fullName>
    </recommendedName>
</protein>
<feature type="region of interest" description="Disordered" evidence="18">
    <location>
        <begin position="543"/>
        <end position="575"/>
    </location>
</feature>
<keyword evidence="11" id="KW-0007">Acetylation</keyword>
<evidence type="ECO:0000256" key="17">
    <source>
        <dbReference type="ARBA" id="ARBA00067916"/>
    </source>
</evidence>
<evidence type="ECO:0000256" key="18">
    <source>
        <dbReference type="SAM" id="MobiDB-lite"/>
    </source>
</evidence>
<dbReference type="SUPFAM" id="SSF116846">
    <property type="entry name" value="MIT domain"/>
    <property type="match status" value="1"/>
</dbReference>
<keyword evidence="14" id="KW-0446">Lipid-binding</keyword>
<dbReference type="InterPro" id="IPR007330">
    <property type="entry name" value="MIT_dom"/>
</dbReference>
<dbReference type="GO" id="GO:0005737">
    <property type="term" value="C:cytoplasm"/>
    <property type="evidence" value="ECO:0007669"/>
    <property type="project" value="UniProtKB-SubCell"/>
</dbReference>
<proteinExistence type="predicted"/>
<accession>A0A671RVS1</accession>
<dbReference type="GO" id="GO:0061724">
    <property type="term" value="P:lipophagy"/>
    <property type="evidence" value="ECO:0007669"/>
    <property type="project" value="UniProtKB-ARBA"/>
</dbReference>
<dbReference type="Pfam" id="PF06911">
    <property type="entry name" value="Senescence"/>
    <property type="match status" value="1"/>
</dbReference>
<evidence type="ECO:0000256" key="1">
    <source>
        <dbReference type="ARBA" id="ARBA00004214"/>
    </source>
</evidence>
<feature type="compositionally biased region" description="Basic and acidic residues" evidence="18">
    <location>
        <begin position="554"/>
        <end position="575"/>
    </location>
</feature>